<name>A0A1G5S6L4_9FIRM</name>
<organism evidence="12 13">
    <name type="scientific">Acidaminobacter hydrogenoformans DSM 2784</name>
    <dbReference type="NCBI Taxonomy" id="1120920"/>
    <lineage>
        <taxon>Bacteria</taxon>
        <taxon>Bacillati</taxon>
        <taxon>Bacillota</taxon>
        <taxon>Clostridia</taxon>
        <taxon>Peptostreptococcales</taxon>
        <taxon>Acidaminobacteraceae</taxon>
        <taxon>Acidaminobacter</taxon>
    </lineage>
</organism>
<evidence type="ECO:0000313" key="13">
    <source>
        <dbReference type="Proteomes" id="UP000199208"/>
    </source>
</evidence>
<evidence type="ECO:0000259" key="10">
    <source>
        <dbReference type="PROSITE" id="PS51194"/>
    </source>
</evidence>
<evidence type="ECO:0000256" key="7">
    <source>
        <dbReference type="RuleBase" id="RU000492"/>
    </source>
</evidence>
<feature type="compositionally biased region" description="Low complexity" evidence="8">
    <location>
        <begin position="389"/>
        <end position="410"/>
    </location>
</feature>
<evidence type="ECO:0000259" key="11">
    <source>
        <dbReference type="PROSITE" id="PS51195"/>
    </source>
</evidence>
<dbReference type="SUPFAM" id="SSF52540">
    <property type="entry name" value="P-loop containing nucleoside triphosphate hydrolases"/>
    <property type="match status" value="1"/>
</dbReference>
<dbReference type="PROSITE" id="PS00039">
    <property type="entry name" value="DEAD_ATP_HELICASE"/>
    <property type="match status" value="1"/>
</dbReference>
<dbReference type="GO" id="GO:0003676">
    <property type="term" value="F:nucleic acid binding"/>
    <property type="evidence" value="ECO:0007669"/>
    <property type="project" value="InterPro"/>
</dbReference>
<dbReference type="InterPro" id="IPR027417">
    <property type="entry name" value="P-loop_NTPase"/>
</dbReference>
<feature type="domain" description="Helicase ATP-binding" evidence="9">
    <location>
        <begin position="33"/>
        <end position="203"/>
    </location>
</feature>
<evidence type="ECO:0000259" key="9">
    <source>
        <dbReference type="PROSITE" id="PS51192"/>
    </source>
</evidence>
<dbReference type="CDD" id="cd00268">
    <property type="entry name" value="DEADc"/>
    <property type="match status" value="1"/>
</dbReference>
<protein>
    <submittedName>
        <fullName evidence="12">Superfamily II DNA and RNA helicase</fullName>
    </submittedName>
</protein>
<evidence type="ECO:0000256" key="1">
    <source>
        <dbReference type="ARBA" id="ARBA00022741"/>
    </source>
</evidence>
<dbReference type="InterPro" id="IPR050079">
    <property type="entry name" value="DEAD_box_RNA_helicase"/>
</dbReference>
<dbReference type="CDD" id="cd18787">
    <property type="entry name" value="SF2_C_DEAD"/>
    <property type="match status" value="1"/>
</dbReference>
<dbReference type="PROSITE" id="PS51194">
    <property type="entry name" value="HELICASE_CTER"/>
    <property type="match status" value="1"/>
</dbReference>
<dbReference type="SMART" id="SM00490">
    <property type="entry name" value="HELICc"/>
    <property type="match status" value="1"/>
</dbReference>
<feature type="compositionally biased region" description="Basic and acidic residues" evidence="8">
    <location>
        <begin position="430"/>
        <end position="463"/>
    </location>
</feature>
<dbReference type="PANTHER" id="PTHR47959">
    <property type="entry name" value="ATP-DEPENDENT RNA HELICASE RHLE-RELATED"/>
    <property type="match status" value="1"/>
</dbReference>
<accession>A0A1G5S6L4</accession>
<keyword evidence="13" id="KW-1185">Reference proteome</keyword>
<dbReference type="AlphaFoldDB" id="A0A1G5S6L4"/>
<evidence type="ECO:0000256" key="2">
    <source>
        <dbReference type="ARBA" id="ARBA00022801"/>
    </source>
</evidence>
<evidence type="ECO:0000256" key="5">
    <source>
        <dbReference type="ARBA" id="ARBA00038437"/>
    </source>
</evidence>
<dbReference type="Pfam" id="PF00270">
    <property type="entry name" value="DEAD"/>
    <property type="match status" value="1"/>
</dbReference>
<sequence length="543" mass="59958">MIQFKSLGISAPLLTAIDEIGFETPTEVQVLAVPKILNQEDLIIISKTGSGKTAAFGLPILQLTTPGISATQALILTPTRELAIQVDHDIMQMAKHLSHRTTAIYGQHNINTEIKALSKFPEVVTGTPGRVYDHIQRGQLKLDKVKFLVIDEADRMLDMGFIDQVVRIIKKLPKDRVTLLFSATMPEEVRRMCKAYMKSPSTIEIESETKTVDLIDQAYYRVQRSEKRTQLDRLLQLNRPDSCLIFCNTRHAVDSVQSFLHRQGYASMALHGEIPQNKRQSTIEKFKKSDFHLLVATDVAARGIHIEDLSLVINYDVPEDKDSYVHRIGRTGRAGNTGRAITLVTGEDLMTLYEIEEHINAMISEEELPTDAALAAIKDEVTAWKKTKSVPAAAPSKATSAASAGSAPKGRGTRPPRRPKSDQAPQGRGRSKDERPSDLNNKKSADSHDSGFRYETREPKFEAQSKAASSSRPSRKKPYADPNRQGTPNQYHPHHNEPKAKGISDAVSKSAPPAVPTKAQPAPAAPKEKSIVAKVLGRLLGKK</sequence>
<dbReference type="InterPro" id="IPR011545">
    <property type="entry name" value="DEAD/DEAH_box_helicase_dom"/>
</dbReference>
<dbReference type="RefSeq" id="WP_092593369.1">
    <property type="nucleotide sequence ID" value="NZ_FMWL01000029.1"/>
</dbReference>
<dbReference type="InterPro" id="IPR001650">
    <property type="entry name" value="Helicase_C-like"/>
</dbReference>
<dbReference type="InterPro" id="IPR000629">
    <property type="entry name" value="RNA-helicase_DEAD-box_CS"/>
</dbReference>
<gene>
    <name evidence="12" type="ORF">SAMN03080599_03258</name>
</gene>
<dbReference type="Pfam" id="PF00271">
    <property type="entry name" value="Helicase_C"/>
    <property type="match status" value="1"/>
</dbReference>
<dbReference type="Proteomes" id="UP000199208">
    <property type="component" value="Unassembled WGS sequence"/>
</dbReference>
<reference evidence="12 13" key="1">
    <citation type="submission" date="2016-10" db="EMBL/GenBank/DDBJ databases">
        <authorList>
            <person name="de Groot N.N."/>
        </authorList>
    </citation>
    <scope>NUCLEOTIDE SEQUENCE [LARGE SCALE GENOMIC DNA]</scope>
    <source>
        <strain evidence="12 13">DSM 2784</strain>
    </source>
</reference>
<evidence type="ECO:0000256" key="6">
    <source>
        <dbReference type="PROSITE-ProRule" id="PRU00552"/>
    </source>
</evidence>
<feature type="domain" description="Helicase C-terminal" evidence="10">
    <location>
        <begin position="214"/>
        <end position="376"/>
    </location>
</feature>
<feature type="domain" description="DEAD-box RNA helicase Q" evidence="11">
    <location>
        <begin position="2"/>
        <end position="30"/>
    </location>
</feature>
<dbReference type="InterPro" id="IPR014001">
    <property type="entry name" value="Helicase_ATP-bd"/>
</dbReference>
<keyword evidence="1 7" id="KW-0547">Nucleotide-binding</keyword>
<dbReference type="GO" id="GO:0005829">
    <property type="term" value="C:cytosol"/>
    <property type="evidence" value="ECO:0007669"/>
    <property type="project" value="TreeGrafter"/>
</dbReference>
<dbReference type="GO" id="GO:0016787">
    <property type="term" value="F:hydrolase activity"/>
    <property type="evidence" value="ECO:0007669"/>
    <property type="project" value="UniProtKB-KW"/>
</dbReference>
<evidence type="ECO:0000256" key="4">
    <source>
        <dbReference type="ARBA" id="ARBA00022840"/>
    </source>
</evidence>
<proteinExistence type="inferred from homology"/>
<keyword evidence="4 7" id="KW-0067">ATP-binding</keyword>
<feature type="short sequence motif" description="Q motif" evidence="6">
    <location>
        <begin position="2"/>
        <end position="30"/>
    </location>
</feature>
<dbReference type="SMART" id="SM00487">
    <property type="entry name" value="DEXDc"/>
    <property type="match status" value="1"/>
</dbReference>
<dbReference type="Gene3D" id="3.40.50.300">
    <property type="entry name" value="P-loop containing nucleotide triphosphate hydrolases"/>
    <property type="match status" value="2"/>
</dbReference>
<dbReference type="GO" id="GO:0003724">
    <property type="term" value="F:RNA helicase activity"/>
    <property type="evidence" value="ECO:0007669"/>
    <property type="project" value="InterPro"/>
</dbReference>
<feature type="region of interest" description="Disordered" evidence="8">
    <location>
        <begin position="388"/>
        <end position="529"/>
    </location>
</feature>
<evidence type="ECO:0000313" key="12">
    <source>
        <dbReference type="EMBL" id="SCZ82004.1"/>
    </source>
</evidence>
<keyword evidence="3 7" id="KW-0347">Helicase</keyword>
<comment type="similarity">
    <text evidence="5 7">Belongs to the DEAD box helicase family.</text>
</comment>
<dbReference type="PROSITE" id="PS51195">
    <property type="entry name" value="Q_MOTIF"/>
    <property type="match status" value="1"/>
</dbReference>
<dbReference type="PROSITE" id="PS51192">
    <property type="entry name" value="HELICASE_ATP_BIND_1"/>
    <property type="match status" value="1"/>
</dbReference>
<dbReference type="OrthoDB" id="9805696at2"/>
<dbReference type="InterPro" id="IPR044742">
    <property type="entry name" value="DEAD/DEAH_RhlB"/>
</dbReference>
<dbReference type="GO" id="GO:0005524">
    <property type="term" value="F:ATP binding"/>
    <property type="evidence" value="ECO:0007669"/>
    <property type="project" value="UniProtKB-KW"/>
</dbReference>
<dbReference type="EMBL" id="FMWL01000029">
    <property type="protein sequence ID" value="SCZ82004.1"/>
    <property type="molecule type" value="Genomic_DNA"/>
</dbReference>
<keyword evidence="2 7" id="KW-0378">Hydrolase</keyword>
<dbReference type="InterPro" id="IPR014014">
    <property type="entry name" value="RNA_helicase_DEAD_Q_motif"/>
</dbReference>
<dbReference type="STRING" id="1120920.SAMN03080599_03258"/>
<evidence type="ECO:0000256" key="3">
    <source>
        <dbReference type="ARBA" id="ARBA00022806"/>
    </source>
</evidence>
<evidence type="ECO:0000256" key="8">
    <source>
        <dbReference type="SAM" id="MobiDB-lite"/>
    </source>
</evidence>
<dbReference type="PANTHER" id="PTHR47959:SF1">
    <property type="entry name" value="ATP-DEPENDENT RNA HELICASE DBPA"/>
    <property type="match status" value="1"/>
</dbReference>